<dbReference type="Proteomes" id="UP000008178">
    <property type="component" value="Chromosome"/>
</dbReference>
<accession>G2T493</accession>
<gene>
    <name evidence="1" type="ordered locus">RHOM_12950</name>
</gene>
<dbReference type="STRING" id="585394.RHOM_12950"/>
<keyword evidence="2" id="KW-1185">Reference proteome</keyword>
<dbReference type="HOGENOM" id="CLU_3221517_0_0_9"/>
<dbReference type="Pfam" id="PF26421">
    <property type="entry name" value="Avidin_like"/>
    <property type="match status" value="1"/>
</dbReference>
<proteinExistence type="predicted"/>
<protein>
    <submittedName>
        <fullName evidence="1">Uncharacterized protein</fullName>
    </submittedName>
</protein>
<sequence length="44" mass="5161">MKVYLERKCHSVPMVLEKGKMELSEKWKWTSGDYSEGESLLVEV</sequence>
<dbReference type="AlphaFoldDB" id="G2T493"/>
<evidence type="ECO:0000313" key="2">
    <source>
        <dbReference type="Proteomes" id="UP000008178"/>
    </source>
</evidence>
<name>G2T493_ROSHA</name>
<dbReference type="EMBL" id="CP003040">
    <property type="protein sequence ID" value="AEN97698.1"/>
    <property type="molecule type" value="Genomic_DNA"/>
</dbReference>
<dbReference type="InterPro" id="IPR058595">
    <property type="entry name" value="Avidin-like"/>
</dbReference>
<reference evidence="1 2" key="1">
    <citation type="journal article" date="2015" name="Genome Announc.">
        <title>Complete genome sequence of the human gut symbiont Roseburia hominis.</title>
        <authorList>
            <person name="Travis A.J."/>
            <person name="Kelly D."/>
            <person name="Flint H.J."/>
            <person name="Aminov R.I."/>
        </authorList>
    </citation>
    <scope>NUCLEOTIDE SEQUENCE [LARGE SCALE GENOMIC DNA]</scope>
    <source>
        <strain evidence="2">DSM 16839 / JCM 17582 / NCIMB 14029 / A2-183</strain>
    </source>
</reference>
<dbReference type="KEGG" id="rho:RHOM_12950"/>
<organism evidence="1 2">
    <name type="scientific">Roseburia hominis (strain DSM 16839 / JCM 17582 / NCIMB 14029 / A2-183)</name>
    <dbReference type="NCBI Taxonomy" id="585394"/>
    <lineage>
        <taxon>Bacteria</taxon>
        <taxon>Bacillati</taxon>
        <taxon>Bacillota</taxon>
        <taxon>Clostridia</taxon>
        <taxon>Lachnospirales</taxon>
        <taxon>Lachnospiraceae</taxon>
        <taxon>Roseburia</taxon>
    </lineage>
</organism>
<evidence type="ECO:0000313" key="1">
    <source>
        <dbReference type="EMBL" id="AEN97698.1"/>
    </source>
</evidence>